<organism evidence="7 8">
    <name type="scientific">Flaviflexus ciconiae</name>
    <dbReference type="NCBI Taxonomy" id="2496867"/>
    <lineage>
        <taxon>Bacteria</taxon>
        <taxon>Bacillati</taxon>
        <taxon>Actinomycetota</taxon>
        <taxon>Actinomycetes</taxon>
        <taxon>Actinomycetales</taxon>
        <taxon>Actinomycetaceae</taxon>
        <taxon>Flaviflexus</taxon>
    </lineage>
</organism>
<dbReference type="Pfam" id="PF08386">
    <property type="entry name" value="Abhydrolase_4"/>
    <property type="match status" value="1"/>
</dbReference>
<evidence type="ECO:0000313" key="8">
    <source>
        <dbReference type="Proteomes" id="UP000280344"/>
    </source>
</evidence>
<dbReference type="PROSITE" id="PS51257">
    <property type="entry name" value="PROKAR_LIPOPROTEIN"/>
    <property type="match status" value="1"/>
</dbReference>
<dbReference type="SUPFAM" id="SSF53474">
    <property type="entry name" value="alpha/beta-Hydrolases"/>
    <property type="match status" value="1"/>
</dbReference>
<dbReference type="InterPro" id="IPR013595">
    <property type="entry name" value="Pept_S33_TAP-like_C"/>
</dbReference>
<feature type="domain" description="Peptidase S33 tripeptidyl aminopeptidase-like C-terminal" evidence="6">
    <location>
        <begin position="411"/>
        <end position="512"/>
    </location>
</feature>
<protein>
    <submittedName>
        <fullName evidence="7">Alpha/beta hydrolase</fullName>
    </submittedName>
</protein>
<gene>
    <name evidence="7" type="ORF">EJ997_10695</name>
</gene>
<keyword evidence="2 4" id="KW-0732">Signal</keyword>
<dbReference type="Proteomes" id="UP000280344">
    <property type="component" value="Chromosome"/>
</dbReference>
<keyword evidence="3 7" id="KW-0378">Hydrolase</keyword>
<evidence type="ECO:0000256" key="4">
    <source>
        <dbReference type="SAM" id="SignalP"/>
    </source>
</evidence>
<dbReference type="Gene3D" id="3.40.50.1820">
    <property type="entry name" value="alpha/beta hydrolase"/>
    <property type="match status" value="1"/>
</dbReference>
<accession>A0A3S9PZD5</accession>
<dbReference type="PANTHER" id="PTHR43248">
    <property type="entry name" value="2-SUCCINYL-6-HYDROXY-2,4-CYCLOHEXADIENE-1-CARBOXYLATE SYNTHASE"/>
    <property type="match status" value="1"/>
</dbReference>
<evidence type="ECO:0000256" key="3">
    <source>
        <dbReference type="ARBA" id="ARBA00022801"/>
    </source>
</evidence>
<keyword evidence="8" id="KW-1185">Reference proteome</keyword>
<dbReference type="RefSeq" id="WP_126704543.1">
    <property type="nucleotide sequence ID" value="NZ_CP034593.1"/>
</dbReference>
<dbReference type="InterPro" id="IPR051601">
    <property type="entry name" value="Serine_prot/Carboxylest_S33"/>
</dbReference>
<dbReference type="Pfam" id="PF00561">
    <property type="entry name" value="Abhydrolase_1"/>
    <property type="match status" value="1"/>
</dbReference>
<dbReference type="PANTHER" id="PTHR43248:SF29">
    <property type="entry name" value="TRIPEPTIDYL AMINOPEPTIDASE"/>
    <property type="match status" value="1"/>
</dbReference>
<dbReference type="AlphaFoldDB" id="A0A3S9PZD5"/>
<evidence type="ECO:0000256" key="2">
    <source>
        <dbReference type="ARBA" id="ARBA00022729"/>
    </source>
</evidence>
<dbReference type="InterPro" id="IPR000073">
    <property type="entry name" value="AB_hydrolase_1"/>
</dbReference>
<sequence length="515" mass="55032">MKRSIAALGSLFLFLGACSSSVPGEELSSDGSRDPGESTAPIPEGLEAFYEQEVTWEACEESGTINSECTEITVPLDYDDPDGETIEISVLKANATGEAQGSLFVNPGGPGSSGKDVAESATFYFNDPIIENYDIIGFDPRGVGDSAPVDCMPDDELGLVLDASYPDTDEGSAESLEDTKEIVQSCVDTSGDLLEHVSTIDAARDMDVMRAALGENKLDYFGFSYGTHLGGQYAELFPDNVGRMVLDGAVDPAISSLDSSYFQAVGFEKALTAYVEYCLEDGDCPLEGDTADEAKEFLQGQIEDSLENPLPTMIDDRSVTPGIYYTGIATTLYAEESWPYLTEALSMAIERGDGSLLLSFNDLMIGRDTMSGEFMDNSLEARWAINCIDYPADADEEAVAENDARLHEDAPTFAPYFEGGDVFCNEWPHTADEVPGPFVAEGSSEIIVIGTVGDPATPYEAAVSLAEQLDNGILLTWEGEGHVAYGTAGSCIDDAVDNYFVDGTIPEDGLTCPAN</sequence>
<comment type="similarity">
    <text evidence="1">Belongs to the peptidase S33 family.</text>
</comment>
<evidence type="ECO:0000259" key="5">
    <source>
        <dbReference type="Pfam" id="PF00561"/>
    </source>
</evidence>
<feature type="domain" description="AB hydrolase-1" evidence="5">
    <location>
        <begin position="103"/>
        <end position="302"/>
    </location>
</feature>
<feature type="signal peptide" evidence="4">
    <location>
        <begin position="1"/>
        <end position="24"/>
    </location>
</feature>
<evidence type="ECO:0000256" key="1">
    <source>
        <dbReference type="ARBA" id="ARBA00010088"/>
    </source>
</evidence>
<dbReference type="OrthoDB" id="3252468at2"/>
<evidence type="ECO:0000259" key="6">
    <source>
        <dbReference type="Pfam" id="PF08386"/>
    </source>
</evidence>
<reference evidence="7 8" key="1">
    <citation type="submission" date="2018-12" db="EMBL/GenBank/DDBJ databases">
        <title>Complete genome sequence of Flaviflexus sp. H23T48.</title>
        <authorList>
            <person name="Bae J.-W."/>
            <person name="Lee J.-Y."/>
        </authorList>
    </citation>
    <scope>NUCLEOTIDE SEQUENCE [LARGE SCALE GENOMIC DNA]</scope>
    <source>
        <strain evidence="7 8">H23T48</strain>
    </source>
</reference>
<dbReference type="InterPro" id="IPR029058">
    <property type="entry name" value="AB_hydrolase_fold"/>
</dbReference>
<proteinExistence type="inferred from homology"/>
<evidence type="ECO:0000313" key="7">
    <source>
        <dbReference type="EMBL" id="AZQ77740.1"/>
    </source>
</evidence>
<name>A0A3S9PZD5_9ACTO</name>
<dbReference type="GO" id="GO:0016787">
    <property type="term" value="F:hydrolase activity"/>
    <property type="evidence" value="ECO:0007669"/>
    <property type="project" value="UniProtKB-KW"/>
</dbReference>
<dbReference type="EMBL" id="CP034593">
    <property type="protein sequence ID" value="AZQ77740.1"/>
    <property type="molecule type" value="Genomic_DNA"/>
</dbReference>
<feature type="chain" id="PRO_5039037592" evidence="4">
    <location>
        <begin position="25"/>
        <end position="515"/>
    </location>
</feature>
<dbReference type="KEGG" id="flh:EJ997_10695"/>